<keyword evidence="4" id="KW-1185">Reference proteome</keyword>
<feature type="compositionally biased region" description="Polar residues" evidence="1">
    <location>
        <begin position="257"/>
        <end position="291"/>
    </location>
</feature>
<dbReference type="AlphaFoldDB" id="A0A1Q9C6B9"/>
<feature type="domain" description="EF-hand" evidence="2">
    <location>
        <begin position="335"/>
        <end position="360"/>
    </location>
</feature>
<feature type="region of interest" description="Disordered" evidence="1">
    <location>
        <begin position="448"/>
        <end position="482"/>
    </location>
</feature>
<evidence type="ECO:0000259" key="2">
    <source>
        <dbReference type="PROSITE" id="PS50222"/>
    </source>
</evidence>
<dbReference type="InterPro" id="IPR002048">
    <property type="entry name" value="EF_hand_dom"/>
</dbReference>
<proteinExistence type="predicted"/>
<evidence type="ECO:0000313" key="3">
    <source>
        <dbReference type="EMBL" id="OLP78461.1"/>
    </source>
</evidence>
<evidence type="ECO:0000256" key="1">
    <source>
        <dbReference type="SAM" id="MobiDB-lite"/>
    </source>
</evidence>
<sequence>MEDPTTCGEHELSLAPQPAAVAEDNELIVAAEPAAVLEDDKDQEDVLSMQALLAQIDNDNLEEHQLTASPEPAAVVKEELRASAEPAAVEEDEVDEAKSTGAVEPEEHGLSLSPEPAAVAEENELIVATEPDTVLEEQFSQQPSPEKLAEVSDEMLDDTSPSDLVLRSVLKEARNLESALAAAGEETPHFEVRDDSAPVAAHAMSSMDFAIADDSDDAQHPADDEVQDDVAPVSGVVAVDSERARNLEEDGEPEPLVQQQPSASEALATGTSSLTGSMEGTISNAAAQGSDGSRLDHDDQGVVDKDADEHDAAYGSAMAKVMDEGGLQEFFREQQAIDTNKDGVLSQEEFANFLTRPAEEGLTASPEPSAIAKAQDENDSENVPSMQALLAQLDDDHLEEHGLSLSPQPAAVAEDDKDKEDVPSMQALLAQIDNDNLEEHQLMLSPEPAAAVAKEEEPRVSAEPAAVEEDRDVDAESSTRASDSAMLEAFLNAPPEELHGCWTGDISPNSRAQSARLWRQIRAQPLPPPDPEDNYEMSSQGEFLDMDSEELELHLEHLRAGKRSPRWSENYKEMVRSQADWDPDDVFGVRVPPVNLDQILPDQLYLEQKLHRSYKKRRGSSGKWEKDRLKDEDVTQYRSSMGHSKAWLLDVEALSAAARARQEGAMLVPESGSSNEYLAAGEGGMQDNVVHHEPESADESHEGQQNAERIPSDHVPEGGGTQSESRLSNMELPVWEGMPTAATVAADIPPGPSASSGSTWGPFRNRSSARSATSEEFYSPEKSTTSSCTVE</sequence>
<feature type="compositionally biased region" description="Basic and acidic residues" evidence="1">
    <location>
        <begin position="689"/>
        <end position="702"/>
    </location>
</feature>
<feature type="compositionally biased region" description="Acidic residues" evidence="1">
    <location>
        <begin position="466"/>
        <end position="475"/>
    </location>
</feature>
<evidence type="ECO:0000313" key="4">
    <source>
        <dbReference type="Proteomes" id="UP000186817"/>
    </source>
</evidence>
<dbReference type="OrthoDB" id="448347at2759"/>
<dbReference type="PROSITE" id="PS50222">
    <property type="entry name" value="EF_HAND_2"/>
    <property type="match status" value="1"/>
</dbReference>
<feature type="compositionally biased region" description="Polar residues" evidence="1">
    <location>
        <begin position="753"/>
        <end position="791"/>
    </location>
</feature>
<dbReference type="GO" id="GO:0005509">
    <property type="term" value="F:calcium ion binding"/>
    <property type="evidence" value="ECO:0007669"/>
    <property type="project" value="InterPro"/>
</dbReference>
<reference evidence="3 4" key="1">
    <citation type="submission" date="2016-02" db="EMBL/GenBank/DDBJ databases">
        <title>Genome analysis of coral dinoflagellate symbionts highlights evolutionary adaptations to a symbiotic lifestyle.</title>
        <authorList>
            <person name="Aranda M."/>
            <person name="Li Y."/>
            <person name="Liew Y.J."/>
            <person name="Baumgarten S."/>
            <person name="Simakov O."/>
            <person name="Wilson M."/>
            <person name="Piel J."/>
            <person name="Ashoor H."/>
            <person name="Bougouffa S."/>
            <person name="Bajic V.B."/>
            <person name="Ryu T."/>
            <person name="Ravasi T."/>
            <person name="Bayer T."/>
            <person name="Micklem G."/>
            <person name="Kim H."/>
            <person name="Bhak J."/>
            <person name="Lajeunesse T.C."/>
            <person name="Voolstra C.R."/>
        </authorList>
    </citation>
    <scope>NUCLEOTIDE SEQUENCE [LARGE SCALE GENOMIC DNA]</scope>
    <source>
        <strain evidence="3 4">CCMP2467</strain>
    </source>
</reference>
<protein>
    <recommendedName>
        <fullName evidence="2">EF-hand domain-containing protein</fullName>
    </recommendedName>
</protein>
<feature type="region of interest" description="Disordered" evidence="1">
    <location>
        <begin position="357"/>
        <end position="422"/>
    </location>
</feature>
<accession>A0A1Q9C6B9</accession>
<comment type="caution">
    <text evidence="3">The sequence shown here is derived from an EMBL/GenBank/DDBJ whole genome shotgun (WGS) entry which is preliminary data.</text>
</comment>
<gene>
    <name evidence="3" type="ORF">AK812_SmicGene41354</name>
</gene>
<feature type="region of interest" description="Disordered" evidence="1">
    <location>
        <begin position="79"/>
        <end position="115"/>
    </location>
</feature>
<feature type="region of interest" description="Disordered" evidence="1">
    <location>
        <begin position="207"/>
        <end position="310"/>
    </location>
</feature>
<dbReference type="EMBL" id="LSRX01001608">
    <property type="protein sequence ID" value="OLP78461.1"/>
    <property type="molecule type" value="Genomic_DNA"/>
</dbReference>
<dbReference type="Gene3D" id="1.10.238.10">
    <property type="entry name" value="EF-hand"/>
    <property type="match status" value="1"/>
</dbReference>
<feature type="region of interest" description="Disordered" evidence="1">
    <location>
        <begin position="688"/>
        <end position="791"/>
    </location>
</feature>
<dbReference type="InterPro" id="IPR018247">
    <property type="entry name" value="EF_Hand_1_Ca_BS"/>
</dbReference>
<organism evidence="3 4">
    <name type="scientific">Symbiodinium microadriaticum</name>
    <name type="common">Dinoflagellate</name>
    <name type="synonym">Zooxanthella microadriatica</name>
    <dbReference type="NCBI Taxonomy" id="2951"/>
    <lineage>
        <taxon>Eukaryota</taxon>
        <taxon>Sar</taxon>
        <taxon>Alveolata</taxon>
        <taxon>Dinophyceae</taxon>
        <taxon>Suessiales</taxon>
        <taxon>Symbiodiniaceae</taxon>
        <taxon>Symbiodinium</taxon>
    </lineage>
</organism>
<name>A0A1Q9C6B9_SYMMI</name>
<dbReference type="Proteomes" id="UP000186817">
    <property type="component" value="Unassembled WGS sequence"/>
</dbReference>
<dbReference type="PROSITE" id="PS00018">
    <property type="entry name" value="EF_HAND_1"/>
    <property type="match status" value="1"/>
</dbReference>
<feature type="region of interest" description="Disordered" evidence="1">
    <location>
        <begin position="138"/>
        <end position="159"/>
    </location>
</feature>
<feature type="compositionally biased region" description="Basic and acidic residues" evidence="1">
    <location>
        <begin position="293"/>
        <end position="310"/>
    </location>
</feature>